<evidence type="ECO:0000313" key="3">
    <source>
        <dbReference type="Proteomes" id="UP000664203"/>
    </source>
</evidence>
<feature type="region of interest" description="Disordered" evidence="1">
    <location>
        <begin position="1"/>
        <end position="21"/>
    </location>
</feature>
<feature type="region of interest" description="Disordered" evidence="1">
    <location>
        <begin position="119"/>
        <end position="148"/>
    </location>
</feature>
<proteinExistence type="predicted"/>
<dbReference type="OrthoDB" id="4638065at2759"/>
<accession>A0A8H3PDC8</accession>
<dbReference type="Proteomes" id="UP000664203">
    <property type="component" value="Unassembled WGS sequence"/>
</dbReference>
<keyword evidence="3" id="KW-1185">Reference proteome</keyword>
<evidence type="ECO:0000313" key="2">
    <source>
        <dbReference type="EMBL" id="CAF9938866.1"/>
    </source>
</evidence>
<dbReference type="EMBL" id="CAJPDR010000530">
    <property type="protein sequence ID" value="CAF9938866.1"/>
    <property type="molecule type" value="Genomic_DNA"/>
</dbReference>
<dbReference type="AlphaFoldDB" id="A0A8H3PDC8"/>
<comment type="caution">
    <text evidence="2">The sequence shown here is derived from an EMBL/GenBank/DDBJ whole genome shotgun (WGS) entry which is preliminary data.</text>
</comment>
<evidence type="ECO:0000256" key="1">
    <source>
        <dbReference type="SAM" id="MobiDB-lite"/>
    </source>
</evidence>
<protein>
    <submittedName>
        <fullName evidence="2">Uncharacterized protein</fullName>
    </submittedName>
</protein>
<feature type="compositionally biased region" description="Polar residues" evidence="1">
    <location>
        <begin position="1"/>
        <end position="13"/>
    </location>
</feature>
<sequence>MPQTQGTREQGSTAEADFEARAGSKNEAKGCLLRTEVRPLIVEEEPCVLGGGDISTFRRRFIWQVHSSRFVDKPIPEVEHSEEYFEKRLREIGPYKRHAGHSLTVETKDGERATQALRNRISEPRQSLSSHGPNAERSLTHPGSQGRISIMGGQRTCLGHLMYWHEDGHPNVPPDVSSASYPKDAVQQKVVKEFMEAVSWENEPINRMMELVDRPSKEKFHEHTQKLREDGLLKHLDQGPFAVNSSLAAIVNMTVQPHRDANDARDGLVINEFLGAI</sequence>
<name>A0A8H3PDC8_9LECA</name>
<gene>
    <name evidence="2" type="ORF">ALECFALPRED_007911</name>
</gene>
<reference evidence="2" key="1">
    <citation type="submission" date="2021-03" db="EMBL/GenBank/DDBJ databases">
        <authorList>
            <person name="Tagirdzhanova G."/>
        </authorList>
    </citation>
    <scope>NUCLEOTIDE SEQUENCE</scope>
</reference>
<organism evidence="2 3">
    <name type="scientific">Alectoria fallacina</name>
    <dbReference type="NCBI Taxonomy" id="1903189"/>
    <lineage>
        <taxon>Eukaryota</taxon>
        <taxon>Fungi</taxon>
        <taxon>Dikarya</taxon>
        <taxon>Ascomycota</taxon>
        <taxon>Pezizomycotina</taxon>
        <taxon>Lecanoromycetes</taxon>
        <taxon>OSLEUM clade</taxon>
        <taxon>Lecanoromycetidae</taxon>
        <taxon>Lecanorales</taxon>
        <taxon>Lecanorineae</taxon>
        <taxon>Parmeliaceae</taxon>
        <taxon>Alectoria</taxon>
    </lineage>
</organism>